<feature type="compositionally biased region" description="Acidic residues" evidence="1">
    <location>
        <begin position="43"/>
        <end position="56"/>
    </location>
</feature>
<dbReference type="EMBL" id="JARBDR010000214">
    <property type="protein sequence ID" value="KAJ8318292.1"/>
    <property type="molecule type" value="Genomic_DNA"/>
</dbReference>
<reference evidence="2 3" key="1">
    <citation type="submission" date="2022-12" db="EMBL/GenBank/DDBJ databases">
        <title>Chromosome-level genome of Tegillarca granosa.</title>
        <authorList>
            <person name="Kim J."/>
        </authorList>
    </citation>
    <scope>NUCLEOTIDE SEQUENCE [LARGE SCALE GENOMIC DNA]</scope>
    <source>
        <strain evidence="2">Teg-2019</strain>
        <tissue evidence="2">Adductor muscle</tissue>
    </source>
</reference>
<organism evidence="2 3">
    <name type="scientific">Tegillarca granosa</name>
    <name type="common">Malaysian cockle</name>
    <name type="synonym">Anadara granosa</name>
    <dbReference type="NCBI Taxonomy" id="220873"/>
    <lineage>
        <taxon>Eukaryota</taxon>
        <taxon>Metazoa</taxon>
        <taxon>Spiralia</taxon>
        <taxon>Lophotrochozoa</taxon>
        <taxon>Mollusca</taxon>
        <taxon>Bivalvia</taxon>
        <taxon>Autobranchia</taxon>
        <taxon>Pteriomorphia</taxon>
        <taxon>Arcoida</taxon>
        <taxon>Arcoidea</taxon>
        <taxon>Arcidae</taxon>
        <taxon>Tegillarca</taxon>
    </lineage>
</organism>
<comment type="caution">
    <text evidence="2">The sequence shown here is derived from an EMBL/GenBank/DDBJ whole genome shotgun (WGS) entry which is preliminary data.</text>
</comment>
<feature type="region of interest" description="Disordered" evidence="1">
    <location>
        <begin position="43"/>
        <end position="62"/>
    </location>
</feature>
<dbReference type="InterPro" id="IPR053819">
    <property type="entry name" value="TEADIR3_omega_loop"/>
</dbReference>
<accession>A0ABQ9FLZ5</accession>
<keyword evidence="3" id="KW-1185">Reference proteome</keyword>
<evidence type="ECO:0000256" key="1">
    <source>
        <dbReference type="SAM" id="MobiDB-lite"/>
    </source>
</evidence>
<gene>
    <name evidence="2" type="ORF">KUTeg_003383</name>
</gene>
<evidence type="ECO:0000313" key="3">
    <source>
        <dbReference type="Proteomes" id="UP001217089"/>
    </source>
</evidence>
<dbReference type="Pfam" id="PF15238">
    <property type="entry name" value="TEADIR3"/>
    <property type="match status" value="1"/>
</dbReference>
<dbReference type="Proteomes" id="UP001217089">
    <property type="component" value="Unassembled WGS sequence"/>
</dbReference>
<evidence type="ECO:0000313" key="2">
    <source>
        <dbReference type="EMBL" id="KAJ8318292.1"/>
    </source>
</evidence>
<protein>
    <submittedName>
        <fullName evidence="2">Uncharacterized protein</fullName>
    </submittedName>
</protein>
<proteinExistence type="predicted"/>
<name>A0ABQ9FLZ5_TEGGR</name>
<sequence>MHDNETMALVQGTRITTLHGHESVHTSVIKRPFEPLAKATTDFDEPFEEEDDDDFSDHDSHYSEDMEDINDLDLVQNKTPDMTQKLLSFADMINADIKKFFGKKKDEESCDIYEDKWVTTKSGRELYYADLLRIAHGENFDSKSAKELFSLPDSPNEIIENRNNFSGKMDTKLGLGPLNELFEYGLRHFIIDSKIKAKKLKRLKTEIKKVEDVTPMHQRKLPESFWREPGKVVHSDPRINGGNTVVMHTSHPPDFSDLLQSWTGATVDDFSGELSSSEMSVSPDSVMESL</sequence>